<evidence type="ECO:0000313" key="3">
    <source>
        <dbReference type="Proteomes" id="UP000186246"/>
    </source>
</evidence>
<keyword evidence="1" id="KW-0472">Membrane</keyword>
<reference evidence="3" key="1">
    <citation type="submission" date="2017-01" db="EMBL/GenBank/DDBJ databases">
        <authorList>
            <person name="Varghese N."/>
            <person name="Submissions S."/>
        </authorList>
    </citation>
    <scope>NUCLEOTIDE SEQUENCE [LARGE SCALE GENOMIC DNA]</scope>
    <source>
        <strain evidence="3">DSM 21068</strain>
    </source>
</reference>
<organism evidence="2 3">
    <name type="scientific">Chryseobacterium piscicola</name>
    <dbReference type="NCBI Taxonomy" id="551459"/>
    <lineage>
        <taxon>Bacteria</taxon>
        <taxon>Pseudomonadati</taxon>
        <taxon>Bacteroidota</taxon>
        <taxon>Flavobacteriia</taxon>
        <taxon>Flavobacteriales</taxon>
        <taxon>Weeksellaceae</taxon>
        <taxon>Chryseobacterium group</taxon>
        <taxon>Chryseobacterium</taxon>
    </lineage>
</organism>
<dbReference type="AlphaFoldDB" id="A0A1N7PI81"/>
<name>A0A1N7PI81_9FLAO</name>
<keyword evidence="1" id="KW-0812">Transmembrane</keyword>
<evidence type="ECO:0000313" key="2">
    <source>
        <dbReference type="EMBL" id="SIT10288.1"/>
    </source>
</evidence>
<gene>
    <name evidence="2" type="ORF">SAMN05421796_1176</name>
</gene>
<dbReference type="Proteomes" id="UP000186246">
    <property type="component" value="Unassembled WGS sequence"/>
</dbReference>
<keyword evidence="1" id="KW-1133">Transmembrane helix</keyword>
<proteinExistence type="predicted"/>
<feature type="transmembrane region" description="Helical" evidence="1">
    <location>
        <begin position="6"/>
        <end position="29"/>
    </location>
</feature>
<accession>A0A1N7PI81</accession>
<feature type="transmembrane region" description="Helical" evidence="1">
    <location>
        <begin position="38"/>
        <end position="60"/>
    </location>
</feature>
<dbReference type="EMBL" id="FTOJ01000017">
    <property type="protein sequence ID" value="SIT10288.1"/>
    <property type="molecule type" value="Genomic_DNA"/>
</dbReference>
<evidence type="ECO:0000256" key="1">
    <source>
        <dbReference type="SAM" id="Phobius"/>
    </source>
</evidence>
<protein>
    <submittedName>
        <fullName evidence="2">Uncharacterized protein</fullName>
    </submittedName>
</protein>
<sequence length="66" mass="7611">MNYSVGPFNLIALLSVMLILYVCAIYFIIKKRLGIETVLLMIFFPYIGSIVIIFYSLFIAKKDSRI</sequence>